<keyword evidence="1" id="KW-0732">Signal</keyword>
<evidence type="ECO:0008006" key="3">
    <source>
        <dbReference type="Google" id="ProtNLM"/>
    </source>
</evidence>
<proteinExistence type="predicted"/>
<feature type="signal peptide" evidence="1">
    <location>
        <begin position="1"/>
        <end position="33"/>
    </location>
</feature>
<evidence type="ECO:0000313" key="2">
    <source>
        <dbReference type="EMBL" id="JAD79757.1"/>
    </source>
</evidence>
<feature type="chain" id="PRO_5002063722" description="Secreted protein" evidence="1">
    <location>
        <begin position="34"/>
        <end position="102"/>
    </location>
</feature>
<accession>A0A0A9D7N6</accession>
<sequence>MSTKRVGGRMAAAGRSIACYAAVMLLSAPATSGSTLSPPSSSPAPRSGRAAALCTCHLRFDSFSSVSLTYSSLCSYVWLVRSVSVPSNFDPTGLQFSLILCA</sequence>
<dbReference type="AlphaFoldDB" id="A0A0A9D7N6"/>
<name>A0A0A9D7N6_ARUDO</name>
<dbReference type="EMBL" id="GBRH01218138">
    <property type="protein sequence ID" value="JAD79757.1"/>
    <property type="molecule type" value="Transcribed_RNA"/>
</dbReference>
<protein>
    <recommendedName>
        <fullName evidence="3">Secreted protein</fullName>
    </recommendedName>
</protein>
<organism evidence="2">
    <name type="scientific">Arundo donax</name>
    <name type="common">Giant reed</name>
    <name type="synonym">Donax arundinaceus</name>
    <dbReference type="NCBI Taxonomy" id="35708"/>
    <lineage>
        <taxon>Eukaryota</taxon>
        <taxon>Viridiplantae</taxon>
        <taxon>Streptophyta</taxon>
        <taxon>Embryophyta</taxon>
        <taxon>Tracheophyta</taxon>
        <taxon>Spermatophyta</taxon>
        <taxon>Magnoliopsida</taxon>
        <taxon>Liliopsida</taxon>
        <taxon>Poales</taxon>
        <taxon>Poaceae</taxon>
        <taxon>PACMAD clade</taxon>
        <taxon>Arundinoideae</taxon>
        <taxon>Arundineae</taxon>
        <taxon>Arundo</taxon>
    </lineage>
</organism>
<reference evidence="2" key="2">
    <citation type="journal article" date="2015" name="Data Brief">
        <title>Shoot transcriptome of the giant reed, Arundo donax.</title>
        <authorList>
            <person name="Barrero R.A."/>
            <person name="Guerrero F.D."/>
            <person name="Moolhuijzen P."/>
            <person name="Goolsby J.A."/>
            <person name="Tidwell J."/>
            <person name="Bellgard S.E."/>
            <person name="Bellgard M.I."/>
        </authorList>
    </citation>
    <scope>NUCLEOTIDE SEQUENCE</scope>
    <source>
        <tissue evidence="2">Shoot tissue taken approximately 20 cm above the soil surface</tissue>
    </source>
</reference>
<evidence type="ECO:0000256" key="1">
    <source>
        <dbReference type="SAM" id="SignalP"/>
    </source>
</evidence>
<reference evidence="2" key="1">
    <citation type="submission" date="2014-09" db="EMBL/GenBank/DDBJ databases">
        <authorList>
            <person name="Magalhaes I.L.F."/>
            <person name="Oliveira U."/>
            <person name="Santos F.R."/>
            <person name="Vidigal T.H.D.A."/>
            <person name="Brescovit A.D."/>
            <person name="Santos A.J."/>
        </authorList>
    </citation>
    <scope>NUCLEOTIDE SEQUENCE</scope>
    <source>
        <tissue evidence="2">Shoot tissue taken approximately 20 cm above the soil surface</tissue>
    </source>
</reference>